<dbReference type="Proteomes" id="UP000077667">
    <property type="component" value="Chromosome"/>
</dbReference>
<dbReference type="EMBL" id="CP015772">
    <property type="protein sequence ID" value="ANH80912.1"/>
    <property type="molecule type" value="Genomic_DNA"/>
</dbReference>
<dbReference type="AlphaFoldDB" id="A0A1A9I2K7"/>
<name>A0A1A9I2K7_9BACT</name>
<proteinExistence type="predicted"/>
<evidence type="ECO:0000313" key="1">
    <source>
        <dbReference type="EMBL" id="ANH80912.1"/>
    </source>
</evidence>
<sequence length="181" mass="21306">MNDNKITDFLHKLQNDYINLELPYKLNILWSHIHWSRFYWSLNEEKYAILNKGLINCALLESSILFGRLLLEFIGIKHNKHGFVTMSKKYKDDILINDVFPTINLCSTEEVSLLNNRGHILYLLMISSKRVAHNTFNDFGKTEIDRIHSAQELIHQIIEKMLPDISRENLLKYNELANMTT</sequence>
<dbReference type="RefSeq" id="WP_067754219.1">
    <property type="nucleotide sequence ID" value="NZ_CP015772.1"/>
</dbReference>
<reference evidence="1 2" key="1">
    <citation type="submission" date="2016-05" db="EMBL/GenBank/DDBJ databases">
        <title>Niabella ginsenosidivorans BS26 whole genome sequencing.</title>
        <authorList>
            <person name="Im W.T."/>
            <person name="Siddiqi M.Z."/>
        </authorList>
    </citation>
    <scope>NUCLEOTIDE SEQUENCE [LARGE SCALE GENOMIC DNA]</scope>
    <source>
        <strain evidence="1 2">BS26</strain>
    </source>
</reference>
<organism evidence="1 2">
    <name type="scientific">Niabella ginsenosidivorans</name>
    <dbReference type="NCBI Taxonomy" id="1176587"/>
    <lineage>
        <taxon>Bacteria</taxon>
        <taxon>Pseudomonadati</taxon>
        <taxon>Bacteroidota</taxon>
        <taxon>Chitinophagia</taxon>
        <taxon>Chitinophagales</taxon>
        <taxon>Chitinophagaceae</taxon>
        <taxon>Niabella</taxon>
    </lineage>
</organism>
<gene>
    <name evidence="1" type="ORF">A8C56_07890</name>
</gene>
<evidence type="ECO:0000313" key="2">
    <source>
        <dbReference type="Proteomes" id="UP000077667"/>
    </source>
</evidence>
<keyword evidence="2" id="KW-1185">Reference proteome</keyword>
<dbReference type="STRING" id="1176587.A8C56_07890"/>
<accession>A0A1A9I2K7</accession>
<dbReference type="KEGG" id="nia:A8C56_07890"/>
<protein>
    <submittedName>
        <fullName evidence="1">Uncharacterized protein</fullName>
    </submittedName>
</protein>